<dbReference type="InterPro" id="IPR052155">
    <property type="entry name" value="Biofilm_reg_signaling"/>
</dbReference>
<dbReference type="CDD" id="cd01949">
    <property type="entry name" value="GGDEF"/>
    <property type="match status" value="1"/>
</dbReference>
<dbReference type="SMART" id="SM00091">
    <property type="entry name" value="PAS"/>
    <property type="match status" value="1"/>
</dbReference>
<feature type="transmembrane region" description="Helical" evidence="1">
    <location>
        <begin position="143"/>
        <end position="161"/>
    </location>
</feature>
<dbReference type="RefSeq" id="WP_122924079.1">
    <property type="nucleotide sequence ID" value="NZ_RHHU01000009.1"/>
</dbReference>
<feature type="domain" description="PAS" evidence="2">
    <location>
        <begin position="278"/>
        <end position="322"/>
    </location>
</feature>
<feature type="transmembrane region" description="Helical" evidence="1">
    <location>
        <begin position="113"/>
        <end position="131"/>
    </location>
</feature>
<feature type="transmembrane region" description="Helical" evidence="1">
    <location>
        <begin position="76"/>
        <end position="93"/>
    </location>
</feature>
<dbReference type="Gene3D" id="3.30.70.270">
    <property type="match status" value="1"/>
</dbReference>
<dbReference type="InterPro" id="IPR035919">
    <property type="entry name" value="EAL_sf"/>
</dbReference>
<dbReference type="InterPro" id="IPR035965">
    <property type="entry name" value="PAS-like_dom_sf"/>
</dbReference>
<keyword evidence="1" id="KW-0472">Membrane</keyword>
<dbReference type="PROSITE" id="PS50112">
    <property type="entry name" value="PAS"/>
    <property type="match status" value="1"/>
</dbReference>
<dbReference type="Pfam" id="PF17159">
    <property type="entry name" value="MASE3"/>
    <property type="match status" value="1"/>
</dbReference>
<feature type="transmembrane region" description="Helical" evidence="1">
    <location>
        <begin position="212"/>
        <end position="233"/>
    </location>
</feature>
<dbReference type="SUPFAM" id="SSF55785">
    <property type="entry name" value="PYP-like sensor domain (PAS domain)"/>
    <property type="match status" value="1"/>
</dbReference>
<dbReference type="PROSITE" id="PS50883">
    <property type="entry name" value="EAL"/>
    <property type="match status" value="1"/>
</dbReference>
<dbReference type="EMBL" id="RHHU01000009">
    <property type="protein sequence ID" value="RNB84809.1"/>
    <property type="molecule type" value="Genomic_DNA"/>
</dbReference>
<organism evidence="5 6">
    <name type="scientific">Brevibacillus nitrificans</name>
    <dbReference type="NCBI Taxonomy" id="651560"/>
    <lineage>
        <taxon>Bacteria</taxon>
        <taxon>Bacillati</taxon>
        <taxon>Bacillota</taxon>
        <taxon>Bacilli</taxon>
        <taxon>Bacillales</taxon>
        <taxon>Paenibacillaceae</taxon>
        <taxon>Brevibacillus</taxon>
    </lineage>
</organism>
<evidence type="ECO:0000313" key="5">
    <source>
        <dbReference type="EMBL" id="RNB84809.1"/>
    </source>
</evidence>
<dbReference type="Gene3D" id="3.20.20.450">
    <property type="entry name" value="EAL domain"/>
    <property type="match status" value="1"/>
</dbReference>
<feature type="transmembrane region" description="Helical" evidence="1">
    <location>
        <begin position="12"/>
        <end position="29"/>
    </location>
</feature>
<evidence type="ECO:0000259" key="4">
    <source>
        <dbReference type="PROSITE" id="PS50887"/>
    </source>
</evidence>
<keyword evidence="1" id="KW-1133">Transmembrane helix</keyword>
<dbReference type="Pfam" id="PF00989">
    <property type="entry name" value="PAS"/>
    <property type="match status" value="1"/>
</dbReference>
<dbReference type="PANTHER" id="PTHR44757">
    <property type="entry name" value="DIGUANYLATE CYCLASE DGCP"/>
    <property type="match status" value="1"/>
</dbReference>
<keyword evidence="1" id="KW-0812">Transmembrane</keyword>
<dbReference type="FunFam" id="3.20.20.450:FF:000001">
    <property type="entry name" value="Cyclic di-GMP phosphodiesterase yahA"/>
    <property type="match status" value="1"/>
</dbReference>
<sequence>MRGSVELVIKNRWISIFSLFFLGAVLFFQQEWYGYFGKDNYVMIHLMIEILLIVSSIAIAIQAWMFFPHVFSQKRLWMGAIFLSVGVLEIFHALSYKGMPYFLSESSAYKATWFYLLSRLTLAIGLLLFVFAKEKQALPFHRWMAYCVSLAYSLIWIFIIFDPNQLLPEVVVEGAGTTAVKNTLQYLAILIQSLCIFFCLKTLRSSSTLHLMLLVGSVYLIISDFLFTTYMSVYDMANLTGHFFQLAAYYFVFTALYYVSVKEPYQKLKEAKEQLQEKERFLHTITSSMGEGIIVMDMDGNVTFVNPKAEQLLLWQKDELVGMHYSHLIQEADATLPSHQHVEHTASMRTTDIQLNQMHESFYIRKDKTTFPGSYITTPFIENGNNKGFIMVFRDMSQQKRDQEYITYMANHDELTQLPNARFFLERLSDVLEQNNGSKVAILLLDIDRFKSINESLGISFGDLVLKTVASRIHGALPSEVFFSRLRGDEFALFVASSQADEETISISQRIQEIMREPFALQHLLLNITVSIGIAVCPDDGHSRSDLVKYAQIAKNEAKREGQRFKRFHPTMDKQLLERLVLEHDLHKALSRDEFLVVYQPQIDVHTGQIISVEALIRWNHPVRGWISPLHFIPLAEENGLIVPIGEWMLRTACRQLKEWHNQGFTSLGVSVNLSMRQFFQQDLVDMIDRILKESKLSSPYLELEITESMTMNVNHTIDMLHKLKKLGVKIAVDDFGTGYSSLLYLKEFPIDRLKIDRSFIRDVTTNKHDAAIISMIVSIANHLEMEVIAEGVEHVDQLDFLWEQQCRQVQGYLFSPPILPEQLPLHFHEIQKRSISYRSRVGM</sequence>
<dbReference type="NCBIfam" id="TIGR00254">
    <property type="entry name" value="GGDEF"/>
    <property type="match status" value="1"/>
</dbReference>
<dbReference type="Gene3D" id="3.30.450.20">
    <property type="entry name" value="PAS domain"/>
    <property type="match status" value="1"/>
</dbReference>
<feature type="domain" description="GGDEF" evidence="4">
    <location>
        <begin position="438"/>
        <end position="571"/>
    </location>
</feature>
<dbReference type="SMART" id="SM00267">
    <property type="entry name" value="GGDEF"/>
    <property type="match status" value="1"/>
</dbReference>
<dbReference type="InterPro" id="IPR013767">
    <property type="entry name" value="PAS_fold"/>
</dbReference>
<dbReference type="InterPro" id="IPR029787">
    <property type="entry name" value="Nucleotide_cyclase"/>
</dbReference>
<dbReference type="InterPro" id="IPR033425">
    <property type="entry name" value="MASE3"/>
</dbReference>
<name>A0A3M8DB24_9BACL</name>
<feature type="domain" description="EAL" evidence="3">
    <location>
        <begin position="579"/>
        <end position="832"/>
    </location>
</feature>
<dbReference type="PANTHER" id="PTHR44757:SF2">
    <property type="entry name" value="BIOFILM ARCHITECTURE MAINTENANCE PROTEIN MBAA"/>
    <property type="match status" value="1"/>
</dbReference>
<dbReference type="PROSITE" id="PS50887">
    <property type="entry name" value="GGDEF"/>
    <property type="match status" value="1"/>
</dbReference>
<gene>
    <name evidence="5" type="ORF">EDM59_13475</name>
</gene>
<dbReference type="Pfam" id="PF00990">
    <property type="entry name" value="GGDEF"/>
    <property type="match status" value="1"/>
</dbReference>
<evidence type="ECO:0000256" key="1">
    <source>
        <dbReference type="SAM" id="Phobius"/>
    </source>
</evidence>
<dbReference type="GO" id="GO:0006355">
    <property type="term" value="P:regulation of DNA-templated transcription"/>
    <property type="evidence" value="ECO:0007669"/>
    <property type="project" value="InterPro"/>
</dbReference>
<proteinExistence type="predicted"/>
<keyword evidence="6" id="KW-1185">Reference proteome</keyword>
<dbReference type="SUPFAM" id="SSF141868">
    <property type="entry name" value="EAL domain-like"/>
    <property type="match status" value="1"/>
</dbReference>
<reference evidence="5 6" key="1">
    <citation type="submission" date="2018-10" db="EMBL/GenBank/DDBJ databases">
        <title>Phylogenomics of Brevibacillus.</title>
        <authorList>
            <person name="Dunlap C."/>
        </authorList>
    </citation>
    <scope>NUCLEOTIDE SEQUENCE [LARGE SCALE GENOMIC DNA]</scope>
    <source>
        <strain evidence="5 6">JCM 15774</strain>
    </source>
</reference>
<dbReference type="Pfam" id="PF00563">
    <property type="entry name" value="EAL"/>
    <property type="match status" value="1"/>
</dbReference>
<dbReference type="InterPro" id="IPR043128">
    <property type="entry name" value="Rev_trsase/Diguanyl_cyclase"/>
</dbReference>
<feature type="transmembrane region" description="Helical" evidence="1">
    <location>
        <begin position="239"/>
        <end position="259"/>
    </location>
</feature>
<dbReference type="SUPFAM" id="SSF55073">
    <property type="entry name" value="Nucleotide cyclase"/>
    <property type="match status" value="1"/>
</dbReference>
<dbReference type="InterPro" id="IPR001633">
    <property type="entry name" value="EAL_dom"/>
</dbReference>
<protein>
    <submittedName>
        <fullName evidence="5">EAL domain-containing protein</fullName>
    </submittedName>
</protein>
<feature type="transmembrane region" description="Helical" evidence="1">
    <location>
        <begin position="183"/>
        <end position="200"/>
    </location>
</feature>
<evidence type="ECO:0000259" key="2">
    <source>
        <dbReference type="PROSITE" id="PS50112"/>
    </source>
</evidence>
<dbReference type="InterPro" id="IPR000160">
    <property type="entry name" value="GGDEF_dom"/>
</dbReference>
<dbReference type="InterPro" id="IPR000014">
    <property type="entry name" value="PAS"/>
</dbReference>
<dbReference type="CDD" id="cd01948">
    <property type="entry name" value="EAL"/>
    <property type="match status" value="1"/>
</dbReference>
<evidence type="ECO:0000259" key="3">
    <source>
        <dbReference type="PROSITE" id="PS50883"/>
    </source>
</evidence>
<dbReference type="CDD" id="cd00130">
    <property type="entry name" value="PAS"/>
    <property type="match status" value="1"/>
</dbReference>
<dbReference type="AlphaFoldDB" id="A0A3M8DB24"/>
<dbReference type="NCBIfam" id="TIGR00229">
    <property type="entry name" value="sensory_box"/>
    <property type="match status" value="1"/>
</dbReference>
<accession>A0A3M8DB24</accession>
<dbReference type="Proteomes" id="UP000269573">
    <property type="component" value="Unassembled WGS sequence"/>
</dbReference>
<evidence type="ECO:0000313" key="6">
    <source>
        <dbReference type="Proteomes" id="UP000269573"/>
    </source>
</evidence>
<dbReference type="SMART" id="SM00052">
    <property type="entry name" value="EAL"/>
    <property type="match status" value="1"/>
</dbReference>
<feature type="transmembrane region" description="Helical" evidence="1">
    <location>
        <begin position="41"/>
        <end position="64"/>
    </location>
</feature>
<comment type="caution">
    <text evidence="5">The sequence shown here is derived from an EMBL/GenBank/DDBJ whole genome shotgun (WGS) entry which is preliminary data.</text>
</comment>